<keyword evidence="3" id="KW-1185">Reference proteome</keyword>
<accession>A0ABM9AT19</accession>
<name>A0ABM9AT19_9BACT</name>
<feature type="region of interest" description="Disordered" evidence="1">
    <location>
        <begin position="1562"/>
        <end position="1599"/>
    </location>
</feature>
<protein>
    <recommendedName>
        <fullName evidence="4">Autotransporter translocation and assembly factor TamB</fullName>
    </recommendedName>
</protein>
<proteinExistence type="predicted"/>
<evidence type="ECO:0008006" key="4">
    <source>
        <dbReference type="Google" id="ProtNLM"/>
    </source>
</evidence>
<dbReference type="RefSeq" id="WP_238807374.1">
    <property type="nucleotide sequence ID" value="NZ_CAKLPY010000002.1"/>
</dbReference>
<evidence type="ECO:0000313" key="3">
    <source>
        <dbReference type="Proteomes" id="UP000837932"/>
    </source>
</evidence>
<evidence type="ECO:0000256" key="1">
    <source>
        <dbReference type="SAM" id="MobiDB-lite"/>
    </source>
</evidence>
<reference evidence="2" key="1">
    <citation type="submission" date="2021-12" db="EMBL/GenBank/DDBJ databases">
        <authorList>
            <person name="Rodrigo-Torres L."/>
            <person name="Arahal R. D."/>
            <person name="Lucena T."/>
        </authorList>
    </citation>
    <scope>NUCLEOTIDE SEQUENCE</scope>
    <source>
        <strain evidence="2">CECT 8858</strain>
    </source>
</reference>
<sequence>MLYFIFSSQFSDTMRHLKAISFLAIFFLSFSSKAQLIRLSEQPETFITDIQTVMATDNNAVAIATGKKFESYWTSRFSAEQKTSLIQTCRKMGTRGHKMAQFYYFFTILEKAIEQEKFSDEKISNLINITQKFVDGYDLKTSTKMLETLRDFLEKRRLYSSNYNRLYALGGSYDLMFLEKASDTNAPAATPNTSTSQTELEQKKYFDDWDTPTAPETVITSSKSIFEPDKKAMPIIGGLSIQLNNVDIIMATASDSVWIKKTSGIVSLKDGVYVGKGGFFTFESAKLPQISVILIDFAFEIRNPKFSAEDVTLTYTDRLTAPIKGVFEYKSEKRIKNAPPSYPRFMSYQSDAFIKNIDRNIEYRGGFSMSGNKIFSSSVQNRYSNILVKKDGKVYFKASSTRFELSDSLITSQLANFVSFIDKDSIYHPAVKLNYNQKNYTLRLNKIESGGFKETTFSDTYHQMNIKSDAMRWNLNDGKMDFYIVSAKTQVPAVFESFDFYDAQRVTGLNSSAGFNPLLMVGNFTQKNNKLTFTLNEIADYNKVLTQNIRGGLMVAVQQGFVDYNPSDDIFKITSKGQNYLSAFAGKRDYDDFLIPSIYGNSKDSTSNATLNLNDKILTIRGIRRFNLSDSLRIYVLPYDRTIKVTKNRTFTFSGQFKARNYRFSGKDLLFDYEKFALSLNKIDSVTFTPQEVYRKGGRQEIGGHIKFLKPGTLFLNRPDNKSGKVYLPQYPRLKIDEGVIVYFDEPARGIRKYSRDVKFDVPRIDFDSLAVKDIEFDGTFYAGNIFKPFKEVLRIMPDTTLGFLHKVPNGKYNVFGNETSVTFSSALAMDGKGLHSEGDINHLAATMTAKEILFMADSLTATGQLGRINESVLKGSYFPQVAINDYTLKWRPKVDSMIISSKAGFNFYTGTSSLKGKLVVRTGGLFGIGKLIRTDSETASEQFKFNKEGFIADRSQFNVKSTQATAKSVLLGKNVNVNFNVNNSIVNIATNQGNFNDSTGSTLEFPYAAYKTNIDRAEWNIKNKKISMKGDVEKSIFTSTNASQEGLAFNGNSAIYDIDQMTFNIGGVPFIKSADAKILPDKGQVSIRRDADMLPFKNARLTIDTLNGYHNLINGNIQIISKNKFTGDATYQFVNVKKDTFNIKMGNFELRDITVDGESRRSKNKNLSTVASATVIERDSMFLSPKMLYKGSITMLAPEKNLSLDGYIIPELKKYPKLGGYWITYKGNKSEEIRITVDKNLKSGNSPIFAGLHFRTTTSSNGLYPTFLSTKEVPEDQNVFLVSGICRRDEPNKLFSIIPEEGRTLASNKYEILDEKGIINLEGRFDLMNEKISSFVQTSGFAKIRLDTANHEFNTMMLVNFPIAQPLLTNMADKIVKTNLDLGINDAAIELNSPELVTKIAKFVGDKDIEEYKNKSAREYVPLFKFSPKFANTIVFSDLKLLWSPKYNTYRSVGKLAISNIGETDINAKVNGYVEIRKNPVTGDEMYIFLELSGENWYYMGYKDGQMGLISSDDNFNTAITAKADKKKIKDYQVIPVDFAEAMLYRKTFLETYRGIKEKPKIAGQKPTDAKKLAEVPKDETQKKDEKKKKVEDEKDGF</sequence>
<organism evidence="2 3">
    <name type="scientific">Emticicia aquatica</name>
    <dbReference type="NCBI Taxonomy" id="1681835"/>
    <lineage>
        <taxon>Bacteria</taxon>
        <taxon>Pseudomonadati</taxon>
        <taxon>Bacteroidota</taxon>
        <taxon>Cytophagia</taxon>
        <taxon>Cytophagales</taxon>
        <taxon>Leadbetterellaceae</taxon>
        <taxon>Emticicia</taxon>
    </lineage>
</organism>
<feature type="compositionally biased region" description="Basic and acidic residues" evidence="1">
    <location>
        <begin position="1569"/>
        <end position="1599"/>
    </location>
</feature>
<gene>
    <name evidence="2" type="ORF">EMA8858_02960</name>
</gene>
<dbReference type="Proteomes" id="UP000837932">
    <property type="component" value="Unassembled WGS sequence"/>
</dbReference>
<comment type="caution">
    <text evidence="2">The sequence shown here is derived from an EMBL/GenBank/DDBJ whole genome shotgun (WGS) entry which is preliminary data.</text>
</comment>
<evidence type="ECO:0000313" key="2">
    <source>
        <dbReference type="EMBL" id="CAH0996825.1"/>
    </source>
</evidence>
<dbReference type="EMBL" id="CAKLPY010000002">
    <property type="protein sequence ID" value="CAH0996825.1"/>
    <property type="molecule type" value="Genomic_DNA"/>
</dbReference>